<organism evidence="1">
    <name type="scientific">Odontella aurita</name>
    <dbReference type="NCBI Taxonomy" id="265563"/>
    <lineage>
        <taxon>Eukaryota</taxon>
        <taxon>Sar</taxon>
        <taxon>Stramenopiles</taxon>
        <taxon>Ochrophyta</taxon>
        <taxon>Bacillariophyta</taxon>
        <taxon>Mediophyceae</taxon>
        <taxon>Biddulphiophycidae</taxon>
        <taxon>Eupodiscales</taxon>
        <taxon>Odontellaceae</taxon>
        <taxon>Odontella</taxon>
    </lineage>
</organism>
<protein>
    <submittedName>
        <fullName evidence="1">Uncharacterized protein</fullName>
    </submittedName>
</protein>
<dbReference type="EMBL" id="HBKQ01016834">
    <property type="protein sequence ID" value="CAE2229371.1"/>
    <property type="molecule type" value="Transcribed_RNA"/>
</dbReference>
<evidence type="ECO:0000313" key="1">
    <source>
        <dbReference type="EMBL" id="CAE2229371.1"/>
    </source>
</evidence>
<sequence>MGWKICFVSGCSPLSKAFAWCTCQVFTLKAKRTREIELFRAIILFVTSTESKESPSIGLFGLHPALWKNIATSVANIALKLRCQCMPINVLQRVCVFEGFPWFFSLQLLAFMCIIENVSHCEKIALGV</sequence>
<reference evidence="1" key="1">
    <citation type="submission" date="2021-01" db="EMBL/GenBank/DDBJ databases">
        <authorList>
            <person name="Corre E."/>
            <person name="Pelletier E."/>
            <person name="Niang G."/>
            <person name="Scheremetjew M."/>
            <person name="Finn R."/>
            <person name="Kale V."/>
            <person name="Holt S."/>
            <person name="Cochrane G."/>
            <person name="Meng A."/>
            <person name="Brown T."/>
            <person name="Cohen L."/>
        </authorList>
    </citation>
    <scope>NUCLEOTIDE SEQUENCE</scope>
    <source>
        <strain evidence="1">Isolate 1302-5</strain>
    </source>
</reference>
<proteinExistence type="predicted"/>
<dbReference type="AlphaFoldDB" id="A0A7S4IHJ7"/>
<name>A0A7S4IHJ7_9STRA</name>
<accession>A0A7S4IHJ7</accession>
<gene>
    <name evidence="1" type="ORF">OAUR00152_LOCUS11343</name>
</gene>